<keyword evidence="6 7" id="KW-0482">Metalloprotease</keyword>
<keyword evidence="5 7" id="KW-0862">Zinc</keyword>
<feature type="domain" description="Peptidase M3A/M3B catalytic" evidence="8">
    <location>
        <begin position="481"/>
        <end position="895"/>
    </location>
</feature>
<dbReference type="InterPro" id="IPR024077">
    <property type="entry name" value="Neurolysin/TOP_dom2"/>
</dbReference>
<dbReference type="Gene3D" id="1.10.1370.40">
    <property type="match status" value="1"/>
</dbReference>
<keyword evidence="4 7" id="KW-0378">Hydrolase</keyword>
<organism evidence="9">
    <name type="scientific">Timema shepardi</name>
    <name type="common">Walking stick</name>
    <dbReference type="NCBI Taxonomy" id="629360"/>
    <lineage>
        <taxon>Eukaryota</taxon>
        <taxon>Metazoa</taxon>
        <taxon>Ecdysozoa</taxon>
        <taxon>Arthropoda</taxon>
        <taxon>Hexapoda</taxon>
        <taxon>Insecta</taxon>
        <taxon>Pterygota</taxon>
        <taxon>Neoptera</taxon>
        <taxon>Polyneoptera</taxon>
        <taxon>Phasmatodea</taxon>
        <taxon>Timematodea</taxon>
        <taxon>Timematoidea</taxon>
        <taxon>Timematidae</taxon>
        <taxon>Timema</taxon>
    </lineage>
</organism>
<dbReference type="FunFam" id="1.10.1370.40:FF:000008">
    <property type="entry name" value="Oligopeptidase, putative"/>
    <property type="match status" value="1"/>
</dbReference>
<dbReference type="GO" id="GO:0006508">
    <property type="term" value="P:proteolysis"/>
    <property type="evidence" value="ECO:0007669"/>
    <property type="project" value="UniProtKB-KW"/>
</dbReference>
<dbReference type="GO" id="GO:0004222">
    <property type="term" value="F:metalloendopeptidase activity"/>
    <property type="evidence" value="ECO:0007669"/>
    <property type="project" value="UniProtKB-EC"/>
</dbReference>
<protein>
    <recommendedName>
        <fullName evidence="8">Peptidase M3A/M3B catalytic domain-containing protein</fullName>
    </recommendedName>
</protein>
<evidence type="ECO:0000256" key="4">
    <source>
        <dbReference type="ARBA" id="ARBA00022801"/>
    </source>
</evidence>
<gene>
    <name evidence="9" type="ORF">TSIB3V08_LOCUS388</name>
</gene>
<dbReference type="PANTHER" id="PTHR11804">
    <property type="entry name" value="PROTEASE M3 THIMET OLIGOPEPTIDASE-RELATED"/>
    <property type="match status" value="1"/>
</dbReference>
<dbReference type="GO" id="GO:0046872">
    <property type="term" value="F:metal ion binding"/>
    <property type="evidence" value="ECO:0007669"/>
    <property type="project" value="UniProtKB-UniRule"/>
</dbReference>
<evidence type="ECO:0000256" key="6">
    <source>
        <dbReference type="ARBA" id="ARBA00023049"/>
    </source>
</evidence>
<comment type="cofactor">
    <cofactor evidence="7">
        <name>Zn(2+)</name>
        <dbReference type="ChEBI" id="CHEBI:29105"/>
    </cofactor>
    <text evidence="7">Binds 1 zinc ion.</text>
</comment>
<evidence type="ECO:0000256" key="1">
    <source>
        <dbReference type="ARBA" id="ARBA00006040"/>
    </source>
</evidence>
<keyword evidence="3 7" id="KW-0479">Metal-binding</keyword>
<dbReference type="InterPro" id="IPR034005">
    <property type="entry name" value="M3A_DCP"/>
</dbReference>
<evidence type="ECO:0000256" key="2">
    <source>
        <dbReference type="ARBA" id="ARBA00022670"/>
    </source>
</evidence>
<accession>A0A7R9AL29</accession>
<sequence>MVVASKHRVDVMLLGETHLRSAMRFSLAEFICHRSDRAGDVGWGGTAVLVRRGLDHHVVSLPPLQHMEASAIQLVTSTRIRRRLVLKSLAELDSDHNPVLVNLGRAVSFTDPPEKPDLKRTNWDRFTNVLRERLGPTPTFRTAAEIDHGAELITSAIKESLEASTPRHPTALVHITTPSGNTQIVWAILDSASQSTLITEHCAQMLGVKRNCLKPSNAQGISSTKVKLKGGRNGEILPAAEDPVKQIPEIPDDIPENPLSRIEGLPEISSLTTEKCVAAIGKHTLDYESGVRQIEKKLKDSGSPPRLFPDVLDPLEVLGAHLDTTWGLVKTLYLTNSKLMPTNCYMGIHDRARRARATKFNSLPIYTACKESSVSKDDTYSDEQNRVVSKFVLEGRLNGLELKGDEKINFKEILAKIANERKQFQEKIELANVLVVLNSTAEDGEIEVRISVGTQPSRGPWTVTLQPHIYSQFLEFCGDRDLRKCQAQLLGFESFADMSMQTKMAGSVQEVHSMINSLLKRAKSSQQKELELLEDFAAERGFGGSLKSWDVPYWKRKQQRTIYSYDEEELREYFPLPQVLSGLFTLCENLFGLTIMPQPDVDTWHPDVQYYHIVEGGKDTPIAGFYLDPYERAEEKLFVRDDSGWMVALRNKTSLMNTNPLASLVFNFPQPLYGKPSLLPFRDVLLLFRKFGHALQHLLTKTSYAEVSGSSNVEWDAVEVCSHFMTHWLYEPSTLANISSHYESGKPLPDDIVDKLCKVRQHLAGYDLCQELYLSALDLELHTTKEFWLDIVRRLLPQYSSFPLETIDSHPCAFLPIFTGQWGAAYYCHLWARIIAADAFSAFREVDRRNSTEISEIGRRFRNTILASGGGCHPSKVFRLFRGRDPSPNALLYTLGAGYGLSVGPYSLNGVSDFIDNSFGSYSLPADMIHYVTVHIETVALARILAVGGTATSSSACMSCHICHSDIHQFVE</sequence>
<proteinExistence type="inferred from homology"/>
<evidence type="ECO:0000259" key="8">
    <source>
        <dbReference type="Pfam" id="PF01432"/>
    </source>
</evidence>
<keyword evidence="2 7" id="KW-0645">Protease</keyword>
<dbReference type="FunFam" id="3.40.390.10:FF:000059">
    <property type="entry name" value="Oligopeptidase, putative"/>
    <property type="match status" value="1"/>
</dbReference>
<dbReference type="EMBL" id="OC000091">
    <property type="protein sequence ID" value="CAD7256098.1"/>
    <property type="molecule type" value="Genomic_DNA"/>
</dbReference>
<dbReference type="Gene3D" id="1.10.1370.10">
    <property type="entry name" value="Neurolysin, domain 3"/>
    <property type="match status" value="2"/>
</dbReference>
<dbReference type="CDD" id="cd06456">
    <property type="entry name" value="M3A_DCP"/>
    <property type="match status" value="1"/>
</dbReference>
<dbReference type="AlphaFoldDB" id="A0A7R9AL29"/>
<comment type="similarity">
    <text evidence="1 7">Belongs to the peptidase M3 family.</text>
</comment>
<dbReference type="Pfam" id="PF01432">
    <property type="entry name" value="Peptidase_M3"/>
    <property type="match status" value="1"/>
</dbReference>
<dbReference type="InterPro" id="IPR045090">
    <property type="entry name" value="Pept_M3A_M3B"/>
</dbReference>
<name>A0A7R9AL29_TIMSH</name>
<evidence type="ECO:0000313" key="9">
    <source>
        <dbReference type="EMBL" id="CAD7256098.1"/>
    </source>
</evidence>
<evidence type="ECO:0000256" key="5">
    <source>
        <dbReference type="ARBA" id="ARBA00022833"/>
    </source>
</evidence>
<dbReference type="Gene3D" id="3.40.390.10">
    <property type="entry name" value="Collagenase (Catalytic Domain)"/>
    <property type="match status" value="1"/>
</dbReference>
<dbReference type="SUPFAM" id="SSF55486">
    <property type="entry name" value="Metalloproteases ('zincins'), catalytic domain"/>
    <property type="match status" value="1"/>
</dbReference>
<dbReference type="InterPro" id="IPR001567">
    <property type="entry name" value="Pept_M3A_M3B_dom"/>
</dbReference>
<evidence type="ECO:0000256" key="3">
    <source>
        <dbReference type="ARBA" id="ARBA00022723"/>
    </source>
</evidence>
<dbReference type="PANTHER" id="PTHR11804:SF83">
    <property type="entry name" value="LD37516P"/>
    <property type="match status" value="1"/>
</dbReference>
<evidence type="ECO:0000256" key="7">
    <source>
        <dbReference type="RuleBase" id="RU003435"/>
    </source>
</evidence>
<reference evidence="9" key="1">
    <citation type="submission" date="2020-11" db="EMBL/GenBank/DDBJ databases">
        <authorList>
            <person name="Tran Van P."/>
        </authorList>
    </citation>
    <scope>NUCLEOTIDE SEQUENCE</scope>
</reference>
<dbReference type="InterPro" id="IPR024079">
    <property type="entry name" value="MetalloPept_cat_dom_sf"/>
</dbReference>